<dbReference type="PANTHER" id="PTHR30204:SF93">
    <property type="entry name" value="HTH MERR-TYPE DOMAIN-CONTAINING PROTEIN"/>
    <property type="match status" value="1"/>
</dbReference>
<dbReference type="Gene3D" id="1.10.1660.10">
    <property type="match status" value="1"/>
</dbReference>
<dbReference type="SUPFAM" id="SSF46955">
    <property type="entry name" value="Putative DNA-binding domain"/>
    <property type="match status" value="1"/>
</dbReference>
<organism evidence="3 4">
    <name type="scientific">Sphaerisporangium aureirubrum</name>
    <dbReference type="NCBI Taxonomy" id="1544736"/>
    <lineage>
        <taxon>Bacteria</taxon>
        <taxon>Bacillati</taxon>
        <taxon>Actinomycetota</taxon>
        <taxon>Actinomycetes</taxon>
        <taxon>Streptosporangiales</taxon>
        <taxon>Streptosporangiaceae</taxon>
        <taxon>Sphaerisporangium</taxon>
    </lineage>
</organism>
<sequence length="531" mass="57331">MRGDEDALLSIGELAERTGLSVKLIRHWSDVGVVPAAGRTTAGYRLFDGQSVARVELARTLRDLGLGLAAIGEIVERGRDLAEVAAIHADAMEVRIRTLRRQQAVLRSVARRKSTPEELFFMTKLARLSAAERNAMIRDFVADVVGDLDVPTYRDGLLAGLPDLPDNPTSEQVDAWIELGGLLGDPQLRAAMRRMAEYAARHAPGTHDEDDLRAVEDVTEMWLGEVKAATEAGLAADSAAAEPVVARVVAAWLPTQAVAGYAPDGDGAEPRRRLLEQLELAADPRAERYWQLMCVINGWPVRPSMAAAGQWLMTALRSNPEPGARAARVAGMADDDVTGTDPALKLDGCRRVLAEVGRLVVAVPLDRMDDPTPCDDWNVRALLDHLVWENLLWTSLATGAPRSDFTDDHLGDDPAGAFHAAARATLTAFERPGMLQERFGPAPGWRLVEQVTIEMLVHGWDLAKALGLPADLAPDVAQAVLPAVVEIYGDLPRTPGGSFAPAHPPLDTATPADRLAAYLGRTVDWSPPRPS</sequence>
<dbReference type="NCBIfam" id="TIGR03083">
    <property type="entry name" value="maleylpyruvate isomerase family mycothiol-dependent enzyme"/>
    <property type="match status" value="1"/>
</dbReference>
<dbReference type="InterPro" id="IPR017517">
    <property type="entry name" value="Maleyloyr_isom"/>
</dbReference>
<dbReference type="Proteomes" id="UP001596137">
    <property type="component" value="Unassembled WGS sequence"/>
</dbReference>
<keyword evidence="4" id="KW-1185">Reference proteome</keyword>
<dbReference type="Pfam" id="PF13411">
    <property type="entry name" value="MerR_1"/>
    <property type="match status" value="1"/>
</dbReference>
<dbReference type="InterPro" id="IPR034660">
    <property type="entry name" value="DinB/YfiT-like"/>
</dbReference>
<gene>
    <name evidence="3" type="ORF">ACFP1K_33970</name>
</gene>
<dbReference type="InterPro" id="IPR047057">
    <property type="entry name" value="MerR_fam"/>
</dbReference>
<dbReference type="PROSITE" id="PS50937">
    <property type="entry name" value="HTH_MERR_2"/>
    <property type="match status" value="1"/>
</dbReference>
<protein>
    <submittedName>
        <fullName evidence="3">TIGR03086 family metal-binding protein</fullName>
    </submittedName>
</protein>
<dbReference type="RefSeq" id="WP_380761186.1">
    <property type="nucleotide sequence ID" value="NZ_JBHSRF010000080.1"/>
</dbReference>
<evidence type="ECO:0000313" key="4">
    <source>
        <dbReference type="Proteomes" id="UP001596137"/>
    </source>
</evidence>
<dbReference type="InterPro" id="IPR017520">
    <property type="entry name" value="CHP03086"/>
</dbReference>
<evidence type="ECO:0000256" key="1">
    <source>
        <dbReference type="ARBA" id="ARBA00023125"/>
    </source>
</evidence>
<dbReference type="InterPro" id="IPR024344">
    <property type="entry name" value="MDMPI_metal-binding"/>
</dbReference>
<dbReference type="Pfam" id="PF11716">
    <property type="entry name" value="MDMPI_N"/>
    <property type="match status" value="1"/>
</dbReference>
<dbReference type="EMBL" id="JBHSRF010000080">
    <property type="protein sequence ID" value="MFC6086218.1"/>
    <property type="molecule type" value="Genomic_DNA"/>
</dbReference>
<reference evidence="4" key="1">
    <citation type="journal article" date="2019" name="Int. J. Syst. Evol. Microbiol.">
        <title>The Global Catalogue of Microorganisms (GCM) 10K type strain sequencing project: providing services to taxonomists for standard genome sequencing and annotation.</title>
        <authorList>
            <consortium name="The Broad Institute Genomics Platform"/>
            <consortium name="The Broad Institute Genome Sequencing Center for Infectious Disease"/>
            <person name="Wu L."/>
            <person name="Ma J."/>
        </authorList>
    </citation>
    <scope>NUCLEOTIDE SEQUENCE [LARGE SCALE GENOMIC DNA]</scope>
    <source>
        <strain evidence="4">JCM 30346</strain>
    </source>
</reference>
<evidence type="ECO:0000313" key="3">
    <source>
        <dbReference type="EMBL" id="MFC6086218.1"/>
    </source>
</evidence>
<evidence type="ECO:0000259" key="2">
    <source>
        <dbReference type="PROSITE" id="PS50937"/>
    </source>
</evidence>
<dbReference type="PANTHER" id="PTHR30204">
    <property type="entry name" value="REDOX-CYCLING DRUG-SENSING TRANSCRIPTIONAL ACTIVATOR SOXR"/>
    <property type="match status" value="1"/>
</dbReference>
<comment type="caution">
    <text evidence="3">The sequence shown here is derived from an EMBL/GenBank/DDBJ whole genome shotgun (WGS) entry which is preliminary data.</text>
</comment>
<dbReference type="NCBIfam" id="TIGR03086">
    <property type="entry name" value="TIGR03086 family metal-binding protein"/>
    <property type="match status" value="1"/>
</dbReference>
<name>A0ABW1NS84_9ACTN</name>
<proteinExistence type="predicted"/>
<keyword evidence="1" id="KW-0238">DNA-binding</keyword>
<dbReference type="InterPro" id="IPR000551">
    <property type="entry name" value="MerR-type_HTH_dom"/>
</dbReference>
<feature type="domain" description="HTH merR-type" evidence="2">
    <location>
        <begin position="8"/>
        <end position="77"/>
    </location>
</feature>
<dbReference type="CDD" id="cd00592">
    <property type="entry name" value="HTH_MerR-like"/>
    <property type="match status" value="1"/>
</dbReference>
<dbReference type="SMART" id="SM00422">
    <property type="entry name" value="HTH_MERR"/>
    <property type="match status" value="1"/>
</dbReference>
<dbReference type="InterPro" id="IPR009061">
    <property type="entry name" value="DNA-bd_dom_put_sf"/>
</dbReference>
<dbReference type="PRINTS" id="PR00040">
    <property type="entry name" value="HTHMERR"/>
</dbReference>
<accession>A0ABW1NS84</accession>
<dbReference type="SUPFAM" id="SSF109854">
    <property type="entry name" value="DinB/YfiT-like putative metalloenzymes"/>
    <property type="match status" value="1"/>
</dbReference>